<evidence type="ECO:0000313" key="1">
    <source>
        <dbReference type="EMBL" id="GAT19517.1"/>
    </source>
</evidence>
<proteinExistence type="predicted"/>
<gene>
    <name evidence="1" type="ORF">RIB2604_00600950</name>
</gene>
<evidence type="ECO:0000313" key="2">
    <source>
        <dbReference type="Proteomes" id="UP000075230"/>
    </source>
</evidence>
<dbReference type="Proteomes" id="UP000075230">
    <property type="component" value="Unassembled WGS sequence"/>
</dbReference>
<accession>A0A146EZT6</accession>
<reference evidence="2" key="2">
    <citation type="submission" date="2016-02" db="EMBL/GenBank/DDBJ databases">
        <title>Genome sequencing of Aspergillus luchuensis NBRC 4314.</title>
        <authorList>
            <person name="Yamada O."/>
        </authorList>
    </citation>
    <scope>NUCLEOTIDE SEQUENCE [LARGE SCALE GENOMIC DNA]</scope>
    <source>
        <strain evidence="2">RIB 2604</strain>
    </source>
</reference>
<comment type="caution">
    <text evidence="1">The sequence shown here is derived from an EMBL/GenBank/DDBJ whole genome shotgun (WGS) entry which is preliminary data.</text>
</comment>
<organism evidence="1 2">
    <name type="scientific">Aspergillus kawachii</name>
    <name type="common">White koji mold</name>
    <name type="synonym">Aspergillus awamori var. kawachi</name>
    <dbReference type="NCBI Taxonomy" id="1069201"/>
    <lineage>
        <taxon>Eukaryota</taxon>
        <taxon>Fungi</taxon>
        <taxon>Dikarya</taxon>
        <taxon>Ascomycota</taxon>
        <taxon>Pezizomycotina</taxon>
        <taxon>Eurotiomycetes</taxon>
        <taxon>Eurotiomycetidae</taxon>
        <taxon>Eurotiales</taxon>
        <taxon>Aspergillaceae</taxon>
        <taxon>Aspergillus</taxon>
        <taxon>Aspergillus subgen. Circumdati</taxon>
    </lineage>
</organism>
<sequence length="119" mass="13159">MSYQEHVWPRTAAAEASSYPPLNKQSLDRLGYEDTIVIYLSTASPGNYITSAAYDSPRASTQYRGHAVLRNELDRRLETLSSDEQLNGVATRNRQLSAAANIISKTSAMDLKAAVYAKF</sequence>
<dbReference type="AlphaFoldDB" id="A0A146EZT6"/>
<reference evidence="1 2" key="1">
    <citation type="journal article" date="2016" name="DNA Res.">
        <title>Genome sequence of Aspergillus luchuensis NBRC 4314.</title>
        <authorList>
            <person name="Yamada O."/>
            <person name="Machida M."/>
            <person name="Hosoyama A."/>
            <person name="Goto M."/>
            <person name="Takahashi T."/>
            <person name="Futagami T."/>
            <person name="Yamagata Y."/>
            <person name="Takeuchi M."/>
            <person name="Kobayashi T."/>
            <person name="Koike H."/>
            <person name="Abe K."/>
            <person name="Asai K."/>
            <person name="Arita M."/>
            <person name="Fujita N."/>
            <person name="Fukuda K."/>
            <person name="Higa K."/>
            <person name="Horikawa H."/>
            <person name="Ishikawa T."/>
            <person name="Jinno K."/>
            <person name="Kato Y."/>
            <person name="Kirimura K."/>
            <person name="Mizutani O."/>
            <person name="Nakasone K."/>
            <person name="Sano M."/>
            <person name="Shiraishi Y."/>
            <person name="Tsukahara M."/>
            <person name="Gomi K."/>
        </authorList>
    </citation>
    <scope>NUCLEOTIDE SEQUENCE [LARGE SCALE GENOMIC DNA]</scope>
    <source>
        <strain evidence="1 2">RIB 2604</strain>
    </source>
</reference>
<name>A0A146EZT6_ASPKA</name>
<protein>
    <submittedName>
        <fullName evidence="1">Oxidoreductase, FAD-binding</fullName>
    </submittedName>
</protein>
<dbReference type="EMBL" id="BCWF01000006">
    <property type="protein sequence ID" value="GAT19517.1"/>
    <property type="molecule type" value="Genomic_DNA"/>
</dbReference>